<evidence type="ECO:0000256" key="1">
    <source>
        <dbReference type="ARBA" id="ARBA00001962"/>
    </source>
</evidence>
<dbReference type="InterPro" id="IPR039697">
    <property type="entry name" value="Alcohol_dehydrogenase_Fe"/>
</dbReference>
<keyword evidence="3" id="KW-0560">Oxidoreductase</keyword>
<dbReference type="Proteomes" id="UP000593765">
    <property type="component" value="Chromosome"/>
</dbReference>
<dbReference type="Gene3D" id="1.20.1090.10">
    <property type="entry name" value="Dehydroquinate synthase-like - alpha domain"/>
    <property type="match status" value="1"/>
</dbReference>
<dbReference type="AlphaFoldDB" id="A0A7M2WYM3"/>
<dbReference type="Pfam" id="PF25137">
    <property type="entry name" value="ADH_Fe_C"/>
    <property type="match status" value="1"/>
</dbReference>
<protein>
    <submittedName>
        <fullName evidence="7">Iron-containing alcohol dehydrogenase</fullName>
    </submittedName>
</protein>
<dbReference type="KEGG" id="hbs:IPV69_03895"/>
<feature type="domain" description="Fe-containing alcohol dehydrogenase-like C-terminal" evidence="6">
    <location>
        <begin position="186"/>
        <end position="387"/>
    </location>
</feature>
<dbReference type="PROSITE" id="PS00913">
    <property type="entry name" value="ADH_IRON_1"/>
    <property type="match status" value="1"/>
</dbReference>
<evidence type="ECO:0000313" key="8">
    <source>
        <dbReference type="Proteomes" id="UP000593765"/>
    </source>
</evidence>
<evidence type="ECO:0000256" key="3">
    <source>
        <dbReference type="ARBA" id="ARBA00023002"/>
    </source>
</evidence>
<dbReference type="EMBL" id="CP063458">
    <property type="protein sequence ID" value="QOV90519.1"/>
    <property type="molecule type" value="Genomic_DNA"/>
</dbReference>
<dbReference type="FunFam" id="3.40.50.1970:FF:000003">
    <property type="entry name" value="Alcohol dehydrogenase, iron-containing"/>
    <property type="match status" value="1"/>
</dbReference>
<evidence type="ECO:0000256" key="2">
    <source>
        <dbReference type="ARBA" id="ARBA00007358"/>
    </source>
</evidence>
<dbReference type="CDD" id="cd08183">
    <property type="entry name" value="Fe-ADH-like"/>
    <property type="match status" value="1"/>
</dbReference>
<proteinExistence type="inferred from homology"/>
<name>A0A7M2WYM3_9BACT</name>
<reference evidence="7 8" key="1">
    <citation type="submission" date="2020-10" db="EMBL/GenBank/DDBJ databases">
        <title>Wide distribution of Phycisphaera-like planctomycetes from WD2101 soil group in peatlands and genome analysis of the first cultivated representative.</title>
        <authorList>
            <person name="Dedysh S.N."/>
            <person name="Beletsky A.V."/>
            <person name="Ivanova A."/>
            <person name="Kulichevskaya I.S."/>
            <person name="Suzina N.E."/>
            <person name="Philippov D.A."/>
            <person name="Rakitin A.L."/>
            <person name="Mardanov A.V."/>
            <person name="Ravin N.V."/>
        </authorList>
    </citation>
    <scope>NUCLEOTIDE SEQUENCE [LARGE SCALE GENOMIC DNA]</scope>
    <source>
        <strain evidence="7 8">M1803</strain>
    </source>
</reference>
<evidence type="ECO:0000259" key="5">
    <source>
        <dbReference type="Pfam" id="PF00465"/>
    </source>
</evidence>
<dbReference type="SUPFAM" id="SSF56796">
    <property type="entry name" value="Dehydroquinate synthase-like"/>
    <property type="match status" value="1"/>
</dbReference>
<dbReference type="RefSeq" id="WP_206293607.1">
    <property type="nucleotide sequence ID" value="NZ_CP063458.1"/>
</dbReference>
<sequence>MMFDFFSVPRICFGPGKIAVLGDLLQPLGPRVLVVYNGGDSALAKVRDRTAAAGVATTVHRQKGEPTVADIDAGLNVARVDGCTGVIGVGGGSAIDAAKAIAGLLTNGGTALDYMEVIGAGKKITQPAAPWIAIPTTAGTGAEVTRNAVVGEPSKQFKASIRSELLLPRVALVDPELGVGVPADVTAASGMDALCQCIEAYLSTGASPLTDALALKGVELAWSALPLAVADGTDIAARSDMALAALISGVCLTNAGLGAVHGFAAPTGANYPVPHGVVCAALLPHVLKANASVAAAKGNSVTRLKCIVLGGIIALQTDRPAEELHLAAADAVLDLNQKLRIPQLSTYGIKEGAVESMVSLARKASSMKFNPVLLSDQTLQDILRSAL</sequence>
<evidence type="ECO:0000313" key="7">
    <source>
        <dbReference type="EMBL" id="QOV90519.1"/>
    </source>
</evidence>
<dbReference type="InterPro" id="IPR056798">
    <property type="entry name" value="ADH_Fe_C"/>
</dbReference>
<dbReference type="PANTHER" id="PTHR11496:SF102">
    <property type="entry name" value="ALCOHOL DEHYDROGENASE 4"/>
    <property type="match status" value="1"/>
</dbReference>
<comment type="cofactor">
    <cofactor evidence="1">
        <name>Fe cation</name>
        <dbReference type="ChEBI" id="CHEBI:24875"/>
    </cofactor>
</comment>
<dbReference type="GO" id="GO:0046872">
    <property type="term" value="F:metal ion binding"/>
    <property type="evidence" value="ECO:0007669"/>
    <property type="project" value="InterPro"/>
</dbReference>
<dbReference type="Pfam" id="PF00465">
    <property type="entry name" value="Fe-ADH"/>
    <property type="match status" value="1"/>
</dbReference>
<dbReference type="GO" id="GO:0004022">
    <property type="term" value="F:alcohol dehydrogenase (NAD+) activity"/>
    <property type="evidence" value="ECO:0007669"/>
    <property type="project" value="TreeGrafter"/>
</dbReference>
<keyword evidence="4" id="KW-0520">NAD</keyword>
<keyword evidence="8" id="KW-1185">Reference proteome</keyword>
<evidence type="ECO:0000259" key="6">
    <source>
        <dbReference type="Pfam" id="PF25137"/>
    </source>
</evidence>
<feature type="domain" description="Alcohol dehydrogenase iron-type/glycerol dehydrogenase GldA" evidence="5">
    <location>
        <begin position="10"/>
        <end position="175"/>
    </location>
</feature>
<dbReference type="InterPro" id="IPR001670">
    <property type="entry name" value="ADH_Fe/GldA"/>
</dbReference>
<organism evidence="7 8">
    <name type="scientific">Humisphaera borealis</name>
    <dbReference type="NCBI Taxonomy" id="2807512"/>
    <lineage>
        <taxon>Bacteria</taxon>
        <taxon>Pseudomonadati</taxon>
        <taxon>Planctomycetota</taxon>
        <taxon>Phycisphaerae</taxon>
        <taxon>Tepidisphaerales</taxon>
        <taxon>Tepidisphaeraceae</taxon>
        <taxon>Humisphaera</taxon>
    </lineage>
</organism>
<accession>A0A7M2WYM3</accession>
<dbReference type="Gene3D" id="3.40.50.1970">
    <property type="match status" value="1"/>
</dbReference>
<gene>
    <name evidence="7" type="ORF">IPV69_03895</name>
</gene>
<dbReference type="InterPro" id="IPR018211">
    <property type="entry name" value="ADH_Fe_CS"/>
</dbReference>
<evidence type="ECO:0000256" key="4">
    <source>
        <dbReference type="ARBA" id="ARBA00023027"/>
    </source>
</evidence>
<comment type="similarity">
    <text evidence="2">Belongs to the iron-containing alcohol dehydrogenase family.</text>
</comment>
<dbReference type="PANTHER" id="PTHR11496">
    <property type="entry name" value="ALCOHOL DEHYDROGENASE"/>
    <property type="match status" value="1"/>
</dbReference>